<reference evidence="3" key="1">
    <citation type="submission" date="2024-07" db="EMBL/GenBank/DDBJ databases">
        <title>Two chromosome-level genome assemblies of Korean endemic species Abeliophyllum distichum and Forsythia ovata (Oleaceae).</title>
        <authorList>
            <person name="Jang H."/>
        </authorList>
    </citation>
    <scope>NUCLEOTIDE SEQUENCE [LARGE SCALE GENOMIC DNA]</scope>
</reference>
<gene>
    <name evidence="2" type="ORF">Fot_05743</name>
</gene>
<organism evidence="2 3">
    <name type="scientific">Forsythia ovata</name>
    <dbReference type="NCBI Taxonomy" id="205694"/>
    <lineage>
        <taxon>Eukaryota</taxon>
        <taxon>Viridiplantae</taxon>
        <taxon>Streptophyta</taxon>
        <taxon>Embryophyta</taxon>
        <taxon>Tracheophyta</taxon>
        <taxon>Spermatophyta</taxon>
        <taxon>Magnoliopsida</taxon>
        <taxon>eudicotyledons</taxon>
        <taxon>Gunneridae</taxon>
        <taxon>Pentapetalae</taxon>
        <taxon>asterids</taxon>
        <taxon>lamiids</taxon>
        <taxon>Lamiales</taxon>
        <taxon>Oleaceae</taxon>
        <taxon>Forsythieae</taxon>
        <taxon>Forsythia</taxon>
    </lineage>
</organism>
<proteinExistence type="predicted"/>
<evidence type="ECO:0000313" key="2">
    <source>
        <dbReference type="EMBL" id="KAL2552124.1"/>
    </source>
</evidence>
<evidence type="ECO:0000313" key="3">
    <source>
        <dbReference type="Proteomes" id="UP001604277"/>
    </source>
</evidence>
<sequence>MAINAKGHIAVDGAMPNVVGKKPAQKKTTTKQKPKSDEVIDIRSDAEEVKKEKPFVNTTQDLWHSIVKDSGLHYQELGVHVYLTKVLQAELHHEEFAKRKYNSKLFKNSGVEFIDPLT</sequence>
<dbReference type="EMBL" id="JBFOLJ010000002">
    <property type="protein sequence ID" value="KAL2552124.1"/>
    <property type="molecule type" value="Genomic_DNA"/>
</dbReference>
<accession>A0ABD1WR41</accession>
<name>A0ABD1WR41_9LAMI</name>
<dbReference type="AlphaFoldDB" id="A0ABD1WR41"/>
<feature type="region of interest" description="Disordered" evidence="1">
    <location>
        <begin position="14"/>
        <end position="38"/>
    </location>
</feature>
<keyword evidence="3" id="KW-1185">Reference proteome</keyword>
<comment type="caution">
    <text evidence="2">The sequence shown here is derived from an EMBL/GenBank/DDBJ whole genome shotgun (WGS) entry which is preliminary data.</text>
</comment>
<dbReference type="Proteomes" id="UP001604277">
    <property type="component" value="Unassembled WGS sequence"/>
</dbReference>
<feature type="compositionally biased region" description="Basic residues" evidence="1">
    <location>
        <begin position="23"/>
        <end position="33"/>
    </location>
</feature>
<protein>
    <submittedName>
        <fullName evidence="2">Uncharacterized protein</fullName>
    </submittedName>
</protein>
<evidence type="ECO:0000256" key="1">
    <source>
        <dbReference type="SAM" id="MobiDB-lite"/>
    </source>
</evidence>